<dbReference type="Pfam" id="PF25758">
    <property type="entry name" value="TPR_IPO11"/>
    <property type="match status" value="1"/>
</dbReference>
<organism evidence="2 3">
    <name type="scientific">Pogonophryne albipinna</name>
    <dbReference type="NCBI Taxonomy" id="1090488"/>
    <lineage>
        <taxon>Eukaryota</taxon>
        <taxon>Metazoa</taxon>
        <taxon>Chordata</taxon>
        <taxon>Craniata</taxon>
        <taxon>Vertebrata</taxon>
        <taxon>Euteleostomi</taxon>
        <taxon>Actinopterygii</taxon>
        <taxon>Neopterygii</taxon>
        <taxon>Teleostei</taxon>
        <taxon>Neoteleostei</taxon>
        <taxon>Acanthomorphata</taxon>
        <taxon>Eupercaria</taxon>
        <taxon>Perciformes</taxon>
        <taxon>Notothenioidei</taxon>
        <taxon>Pogonophryne</taxon>
    </lineage>
</organism>
<name>A0AAD6BEV6_9TELE</name>
<evidence type="ECO:0000313" key="3">
    <source>
        <dbReference type="Proteomes" id="UP001219934"/>
    </source>
</evidence>
<proteinExistence type="predicted"/>
<evidence type="ECO:0000259" key="1">
    <source>
        <dbReference type="Pfam" id="PF25758"/>
    </source>
</evidence>
<reference evidence="2" key="1">
    <citation type="submission" date="2022-11" db="EMBL/GenBank/DDBJ databases">
        <title>Chromosome-level genome of Pogonophryne albipinna.</title>
        <authorList>
            <person name="Jo E."/>
        </authorList>
    </citation>
    <scope>NUCLEOTIDE SEQUENCE</scope>
    <source>
        <strain evidence="2">SGF0006</strain>
        <tissue evidence="2">Muscle</tissue>
    </source>
</reference>
<dbReference type="Proteomes" id="UP001219934">
    <property type="component" value="Unassembled WGS sequence"/>
</dbReference>
<protein>
    <recommendedName>
        <fullName evidence="1">Importin-7/11-like TPR repeats domain-containing protein</fullName>
    </recommendedName>
</protein>
<dbReference type="EMBL" id="JAPTMU010000006">
    <property type="protein sequence ID" value="KAJ4942255.1"/>
    <property type="molecule type" value="Genomic_DNA"/>
</dbReference>
<comment type="caution">
    <text evidence="2">The sequence shown here is derived from an EMBL/GenBank/DDBJ whole genome shotgun (WGS) entry which is preliminary data.</text>
</comment>
<accession>A0AAD6BEV6</accession>
<feature type="domain" description="Importin-7/11-like TPR repeats" evidence="1">
    <location>
        <begin position="19"/>
        <end position="69"/>
    </location>
</feature>
<dbReference type="AlphaFoldDB" id="A0AAD6BEV6"/>
<sequence length="72" mass="8129">MLTQPEPDLNPFTNVPTGLALEDPVHSVSLQQFVYEKLKAQQCMMGDQGFGVLMETVDTELVRQLQEFLKGF</sequence>
<evidence type="ECO:0000313" key="2">
    <source>
        <dbReference type="EMBL" id="KAJ4942255.1"/>
    </source>
</evidence>
<gene>
    <name evidence="2" type="ORF">JOQ06_012121</name>
</gene>
<dbReference type="InterPro" id="IPR058669">
    <property type="entry name" value="TPR_IPO7/11-like"/>
</dbReference>
<keyword evidence="3" id="KW-1185">Reference proteome</keyword>